<dbReference type="EMBL" id="LANQ01000001">
    <property type="protein sequence ID" value="KJV58426.1"/>
    <property type="molecule type" value="Genomic_DNA"/>
</dbReference>
<protein>
    <submittedName>
        <fullName evidence="1">Nucleotidyltransferase domain protein</fullName>
    </submittedName>
</protein>
<keyword evidence="1" id="KW-0808">Transferase</keyword>
<gene>
    <name evidence="1" type="ORF">RFEPED_0807</name>
</gene>
<sequence>MMQDMIKINKEQLLYLIERVEKLKNITERICLERINQ</sequence>
<name>A0A0F3MRZ1_RICFI</name>
<comment type="caution">
    <text evidence="1">The sequence shown here is derived from an EMBL/GenBank/DDBJ whole genome shotgun (WGS) entry which is preliminary data.</text>
</comment>
<dbReference type="GO" id="GO:0016740">
    <property type="term" value="F:transferase activity"/>
    <property type="evidence" value="ECO:0007669"/>
    <property type="project" value="UniProtKB-KW"/>
</dbReference>
<proteinExistence type="predicted"/>
<dbReference type="Proteomes" id="UP000033475">
    <property type="component" value="Unassembled WGS sequence"/>
</dbReference>
<evidence type="ECO:0000313" key="1">
    <source>
        <dbReference type="EMBL" id="KJV58426.1"/>
    </source>
</evidence>
<dbReference type="Gene3D" id="1.20.120.330">
    <property type="entry name" value="Nucleotidyltransferases domain 2"/>
    <property type="match status" value="1"/>
</dbReference>
<accession>A0A0F3MRZ1</accession>
<reference evidence="1 2" key="1">
    <citation type="submission" date="2015-01" db="EMBL/GenBank/DDBJ databases">
        <title>Genome Sequencing of Rickettsiales.</title>
        <authorList>
            <person name="Daugherty S.C."/>
            <person name="Su Q."/>
            <person name="Abolude K."/>
            <person name="Beier-Sexton M."/>
            <person name="Carlyon J.A."/>
            <person name="Carter R."/>
            <person name="Day N.P."/>
            <person name="Dumler S.J."/>
            <person name="Dyachenko V."/>
            <person name="Godinez A."/>
            <person name="Kurtti T.J."/>
            <person name="Lichay M."/>
            <person name="Mullins K.E."/>
            <person name="Ott S."/>
            <person name="Pappas-Brown V."/>
            <person name="Paris D.H."/>
            <person name="Patel P."/>
            <person name="Richards A.L."/>
            <person name="Sadzewicz L."/>
            <person name="Sears K."/>
            <person name="Seidman D."/>
            <person name="Sengamalay N."/>
            <person name="Stenos J."/>
            <person name="Tallon L.J."/>
            <person name="Vincent G."/>
            <person name="Fraser C.M."/>
            <person name="Munderloh U."/>
            <person name="Dunning-Hotopp J.C."/>
        </authorList>
    </citation>
    <scope>NUCLEOTIDE SEQUENCE [LARGE SCALE GENOMIC DNA]</scope>
    <source>
        <strain evidence="1 2">Pedreira</strain>
    </source>
</reference>
<evidence type="ECO:0000313" key="2">
    <source>
        <dbReference type="Proteomes" id="UP000033475"/>
    </source>
</evidence>
<organism evidence="1 2">
    <name type="scientific">Rickettsia felis str. Pedreira</name>
    <dbReference type="NCBI Taxonomy" id="1359196"/>
    <lineage>
        <taxon>Bacteria</taxon>
        <taxon>Pseudomonadati</taxon>
        <taxon>Pseudomonadota</taxon>
        <taxon>Alphaproteobacteria</taxon>
        <taxon>Rickettsiales</taxon>
        <taxon>Rickettsiaceae</taxon>
        <taxon>Rickettsieae</taxon>
        <taxon>Rickettsia</taxon>
        <taxon>spotted fever group</taxon>
    </lineage>
</organism>
<dbReference type="AlphaFoldDB" id="A0A0F3MRZ1"/>